<comment type="similarity">
    <text evidence="2">Belongs to the SusD family.</text>
</comment>
<evidence type="ECO:0000313" key="8">
    <source>
        <dbReference type="EMBL" id="SKB96409.1"/>
    </source>
</evidence>
<evidence type="ECO:0000256" key="4">
    <source>
        <dbReference type="ARBA" id="ARBA00023136"/>
    </source>
</evidence>
<dbReference type="Pfam" id="PF07980">
    <property type="entry name" value="SusD_RagB"/>
    <property type="match status" value="1"/>
</dbReference>
<reference evidence="8 9" key="1">
    <citation type="submission" date="2017-02" db="EMBL/GenBank/DDBJ databases">
        <authorList>
            <person name="Peterson S.W."/>
        </authorList>
    </citation>
    <scope>NUCLEOTIDE SEQUENCE [LARGE SCALE GENOMIC DNA]</scope>
    <source>
        <strain evidence="8 9">DSM 22899</strain>
    </source>
</reference>
<evidence type="ECO:0000256" key="5">
    <source>
        <dbReference type="ARBA" id="ARBA00023237"/>
    </source>
</evidence>
<dbReference type="PROSITE" id="PS51257">
    <property type="entry name" value="PROKAR_LIPOPROTEIN"/>
    <property type="match status" value="1"/>
</dbReference>
<dbReference type="STRING" id="623280.SAMN05660226_04046"/>
<comment type="subcellular location">
    <subcellularLocation>
        <location evidence="1">Cell outer membrane</location>
    </subcellularLocation>
</comment>
<evidence type="ECO:0000259" key="6">
    <source>
        <dbReference type="Pfam" id="PF07980"/>
    </source>
</evidence>
<accession>A0A1T5FJS0</accession>
<evidence type="ECO:0000256" key="2">
    <source>
        <dbReference type="ARBA" id="ARBA00006275"/>
    </source>
</evidence>
<sequence>MKKFILKITVYSMGVVTLLGVSSCSDSFLKVDPLGTLSDQTLANAAGAEGLLIGAYSLLDKVGGAGSGNGISSSNWVFGSVAADDAYKGSTLGDLPDILAVETFAGNPATGLFNSEWRVLYDAIQRSNEVLRILELVNDISDAERTRIAAEARFLRGHFHFEAKKKWNNVPFLDESINYNNGNLNVPNTADIWPKIENDFAFAAENLPSTQSAIGRANSWAAKAYLAKTYLFQGKYSAAKPLFDDIITNGTNPLGVKYDLVNFHDNFNAERSNNAETVFAVQFSVNDGSNGQNGNRGDRLNGPYNWGPPGGSGFFQPSQSLVNSFRVNEDGLPYLDNFNAVDVKNDQGISSTTPFTPDETALDPRLDWTVGRRGIPYLDWGVHPGQAAVREQSSGGPYAPIKTVYYKAQEGVYSDATALYGIYTTISYKIIRFADVLLMAAEVEVELGDLVRATELVNRVRSRMSDPATWVHTYINNDNPGMGFTDIPAANYKIGLYPTFPNPEYGRKAVRFERKLELAMEGHRFFDLVRYGTVAEELTAYWEKEKAVHTYYGSAVFQVGKHEYYPIPQAQIDLSLGTLVPNPNY</sequence>
<dbReference type="GO" id="GO:0009279">
    <property type="term" value="C:cell outer membrane"/>
    <property type="evidence" value="ECO:0007669"/>
    <property type="project" value="UniProtKB-SubCell"/>
</dbReference>
<keyword evidence="3" id="KW-0732">Signal</keyword>
<dbReference type="InterPro" id="IPR033985">
    <property type="entry name" value="SusD-like_N"/>
</dbReference>
<keyword evidence="5" id="KW-0998">Cell outer membrane</keyword>
<dbReference type="Gene3D" id="1.25.40.390">
    <property type="match status" value="1"/>
</dbReference>
<evidence type="ECO:0000259" key="7">
    <source>
        <dbReference type="Pfam" id="PF14322"/>
    </source>
</evidence>
<dbReference type="InterPro" id="IPR012944">
    <property type="entry name" value="SusD_RagB_dom"/>
</dbReference>
<dbReference type="EMBL" id="FUYS01000017">
    <property type="protein sequence ID" value="SKB96409.1"/>
    <property type="molecule type" value="Genomic_DNA"/>
</dbReference>
<feature type="domain" description="SusD-like N-terminal" evidence="7">
    <location>
        <begin position="112"/>
        <end position="231"/>
    </location>
</feature>
<name>A0A1T5FJS0_9SPHI</name>
<dbReference type="AlphaFoldDB" id="A0A1T5FJS0"/>
<evidence type="ECO:0000256" key="1">
    <source>
        <dbReference type="ARBA" id="ARBA00004442"/>
    </source>
</evidence>
<keyword evidence="4" id="KW-0472">Membrane</keyword>
<protein>
    <submittedName>
        <fullName evidence="8">Starch-binding associating with outer membrane</fullName>
    </submittedName>
</protein>
<evidence type="ECO:0000313" key="9">
    <source>
        <dbReference type="Proteomes" id="UP000190541"/>
    </source>
</evidence>
<organism evidence="8 9">
    <name type="scientific">Parapedobacter luteus</name>
    <dbReference type="NCBI Taxonomy" id="623280"/>
    <lineage>
        <taxon>Bacteria</taxon>
        <taxon>Pseudomonadati</taxon>
        <taxon>Bacteroidota</taxon>
        <taxon>Sphingobacteriia</taxon>
        <taxon>Sphingobacteriales</taxon>
        <taxon>Sphingobacteriaceae</taxon>
        <taxon>Parapedobacter</taxon>
    </lineage>
</organism>
<evidence type="ECO:0000256" key="3">
    <source>
        <dbReference type="ARBA" id="ARBA00022729"/>
    </source>
</evidence>
<proteinExistence type="inferred from homology"/>
<dbReference type="Pfam" id="PF14322">
    <property type="entry name" value="SusD-like_3"/>
    <property type="match status" value="1"/>
</dbReference>
<dbReference type="Proteomes" id="UP000190541">
    <property type="component" value="Unassembled WGS sequence"/>
</dbReference>
<keyword evidence="9" id="KW-1185">Reference proteome</keyword>
<dbReference type="InterPro" id="IPR011990">
    <property type="entry name" value="TPR-like_helical_dom_sf"/>
</dbReference>
<dbReference type="RefSeq" id="WP_079718661.1">
    <property type="nucleotide sequence ID" value="NZ_FUYS01000017.1"/>
</dbReference>
<gene>
    <name evidence="8" type="ORF">SAMN05660226_04046</name>
</gene>
<dbReference type="OrthoDB" id="9792139at2"/>
<dbReference type="SUPFAM" id="SSF48452">
    <property type="entry name" value="TPR-like"/>
    <property type="match status" value="1"/>
</dbReference>
<feature type="domain" description="RagB/SusD" evidence="6">
    <location>
        <begin position="276"/>
        <end position="585"/>
    </location>
</feature>